<reference evidence="1 2" key="2">
    <citation type="submission" date="2018-01" db="EMBL/GenBank/DDBJ databases">
        <title>Genomic study of Klebsiella pneumoniae.</title>
        <authorList>
            <person name="Yang Y."/>
            <person name="Bicalho R."/>
        </authorList>
    </citation>
    <scope>NUCLEOTIDE SEQUENCE [LARGE SCALE GENOMIC DNA]</scope>
    <source>
        <strain evidence="1 2">A5</strain>
    </source>
</reference>
<keyword evidence="1" id="KW-0456">Lyase</keyword>
<organism evidence="1 2">
    <name type="scientific">Klebsiella variicola</name>
    <dbReference type="NCBI Taxonomy" id="244366"/>
    <lineage>
        <taxon>Bacteria</taxon>
        <taxon>Pseudomonadati</taxon>
        <taxon>Pseudomonadota</taxon>
        <taxon>Gammaproteobacteria</taxon>
        <taxon>Enterobacterales</taxon>
        <taxon>Enterobacteriaceae</taxon>
        <taxon>Klebsiella/Raoultella group</taxon>
        <taxon>Klebsiella</taxon>
        <taxon>Klebsiella pneumoniae complex</taxon>
    </lineage>
</organism>
<accession>A0A2N5A531</accession>
<gene>
    <name evidence="1" type="ORF">CWM98_34500</name>
</gene>
<dbReference type="InterPro" id="IPR008210">
    <property type="entry name" value="PEP_carboxykinase_N"/>
</dbReference>
<dbReference type="GO" id="GO:0017076">
    <property type="term" value="F:purine nucleotide binding"/>
    <property type="evidence" value="ECO:0007669"/>
    <property type="project" value="InterPro"/>
</dbReference>
<evidence type="ECO:0000313" key="1">
    <source>
        <dbReference type="EMBL" id="PLP37823.1"/>
    </source>
</evidence>
<sequence>MSQQIESVKMALQELGINASGEFFYNPDYDLLIAHETAPELTGAARGVMTESGAVAVDTGIFTGRSPRDKY</sequence>
<dbReference type="Proteomes" id="UP000234473">
    <property type="component" value="Unassembled WGS sequence"/>
</dbReference>
<dbReference type="GO" id="GO:0006094">
    <property type="term" value="P:gluconeogenesis"/>
    <property type="evidence" value="ECO:0007669"/>
    <property type="project" value="InterPro"/>
</dbReference>
<keyword evidence="1" id="KW-0418">Kinase</keyword>
<dbReference type="GO" id="GO:0004612">
    <property type="term" value="F:phosphoenolpyruvate carboxykinase (ATP) activity"/>
    <property type="evidence" value="ECO:0007669"/>
    <property type="project" value="UniProtKB-EC"/>
</dbReference>
<protein>
    <submittedName>
        <fullName evidence="1">Phosphoenolpyruvate carboxykinase (ATP)</fullName>
        <ecNumber evidence="1">4.1.1.49</ecNumber>
    </submittedName>
</protein>
<name>A0A2N5A531_KLEVA</name>
<feature type="non-terminal residue" evidence="1">
    <location>
        <position position="71"/>
    </location>
</feature>
<proteinExistence type="predicted"/>
<dbReference type="AlphaFoldDB" id="A0A2N5A531"/>
<dbReference type="GO" id="GO:0016301">
    <property type="term" value="F:kinase activity"/>
    <property type="evidence" value="ECO:0007669"/>
    <property type="project" value="UniProtKB-KW"/>
</dbReference>
<dbReference type="Gene3D" id="3.40.449.10">
    <property type="entry name" value="Phosphoenolpyruvate Carboxykinase, domain 1"/>
    <property type="match status" value="1"/>
</dbReference>
<keyword evidence="1" id="KW-0670">Pyruvate</keyword>
<comment type="caution">
    <text evidence="1">The sequence shown here is derived from an EMBL/GenBank/DDBJ whole genome shotgun (WGS) entry which is preliminary data.</text>
</comment>
<evidence type="ECO:0000313" key="2">
    <source>
        <dbReference type="Proteomes" id="UP000234473"/>
    </source>
</evidence>
<keyword evidence="1" id="KW-0808">Transferase</keyword>
<dbReference type="SUPFAM" id="SSF68923">
    <property type="entry name" value="PEP carboxykinase N-terminal domain"/>
    <property type="match status" value="1"/>
</dbReference>
<dbReference type="EMBL" id="PICB01002798">
    <property type="protein sequence ID" value="PLP37823.1"/>
    <property type="molecule type" value="Genomic_DNA"/>
</dbReference>
<reference evidence="1 2" key="1">
    <citation type="submission" date="2017-11" db="EMBL/GenBank/DDBJ databases">
        <authorList>
            <person name="Han C.G."/>
        </authorList>
    </citation>
    <scope>NUCLEOTIDE SEQUENCE [LARGE SCALE GENOMIC DNA]</scope>
    <source>
        <strain evidence="1 2">A5</strain>
    </source>
</reference>
<dbReference type="EC" id="4.1.1.49" evidence="1"/>